<evidence type="ECO:0000313" key="3">
    <source>
        <dbReference type="Proteomes" id="UP001292094"/>
    </source>
</evidence>
<feature type="region of interest" description="Disordered" evidence="1">
    <location>
        <begin position="49"/>
        <end position="71"/>
    </location>
</feature>
<reference evidence="2" key="1">
    <citation type="submission" date="2023-11" db="EMBL/GenBank/DDBJ databases">
        <title>Genome assemblies of two species of porcelain crab, Petrolisthes cinctipes and Petrolisthes manimaculis (Anomura: Porcellanidae).</title>
        <authorList>
            <person name="Angst P."/>
        </authorList>
    </citation>
    <scope>NUCLEOTIDE SEQUENCE</scope>
    <source>
        <strain evidence="2">PB745_02</strain>
        <tissue evidence="2">Gill</tissue>
    </source>
</reference>
<name>A0AAE1P5Q0_9EUCA</name>
<evidence type="ECO:0000256" key="1">
    <source>
        <dbReference type="SAM" id="MobiDB-lite"/>
    </source>
</evidence>
<proteinExistence type="predicted"/>
<organism evidence="2 3">
    <name type="scientific">Petrolisthes manimaculis</name>
    <dbReference type="NCBI Taxonomy" id="1843537"/>
    <lineage>
        <taxon>Eukaryota</taxon>
        <taxon>Metazoa</taxon>
        <taxon>Ecdysozoa</taxon>
        <taxon>Arthropoda</taxon>
        <taxon>Crustacea</taxon>
        <taxon>Multicrustacea</taxon>
        <taxon>Malacostraca</taxon>
        <taxon>Eumalacostraca</taxon>
        <taxon>Eucarida</taxon>
        <taxon>Decapoda</taxon>
        <taxon>Pleocyemata</taxon>
        <taxon>Anomura</taxon>
        <taxon>Galatheoidea</taxon>
        <taxon>Porcellanidae</taxon>
        <taxon>Petrolisthes</taxon>
    </lineage>
</organism>
<dbReference type="EMBL" id="JAWZYT010002903">
    <property type="protein sequence ID" value="KAK4301241.1"/>
    <property type="molecule type" value="Genomic_DNA"/>
</dbReference>
<dbReference type="Proteomes" id="UP001292094">
    <property type="component" value="Unassembled WGS sequence"/>
</dbReference>
<keyword evidence="3" id="KW-1185">Reference proteome</keyword>
<comment type="caution">
    <text evidence="2">The sequence shown here is derived from an EMBL/GenBank/DDBJ whole genome shotgun (WGS) entry which is preliminary data.</text>
</comment>
<accession>A0AAE1P5Q0</accession>
<protein>
    <submittedName>
        <fullName evidence="2">Uncharacterized protein</fullName>
    </submittedName>
</protein>
<gene>
    <name evidence="2" type="ORF">Pmani_026602</name>
</gene>
<sequence length="71" mass="7892">MEGCREGKGGREGERYGVARGRMEGWEGVVRGRREEGREGVGELRLNMGSLWEGTRGPTMMDETPCKMDDG</sequence>
<dbReference type="AlphaFoldDB" id="A0AAE1P5Q0"/>
<evidence type="ECO:0000313" key="2">
    <source>
        <dbReference type="EMBL" id="KAK4301241.1"/>
    </source>
</evidence>